<dbReference type="OrthoDB" id="1751433at2"/>
<protein>
    <submittedName>
        <fullName evidence="1">Pentapeptide repeat-containing protein</fullName>
    </submittedName>
</protein>
<dbReference type="Gene3D" id="2.160.20.80">
    <property type="entry name" value="E3 ubiquitin-protein ligase SopA"/>
    <property type="match status" value="1"/>
</dbReference>
<dbReference type="Pfam" id="PF00805">
    <property type="entry name" value="Pentapeptide"/>
    <property type="match status" value="2"/>
</dbReference>
<sequence length="218" mass="25016">MARNQSVKGNFNYNNIEKVNKNFMYKNLARSNCYNCNFTNSNFNFVSFRGAHFKSCDFYGCSFKQAEFIGSNLKGSKFRAASFENTVFDSVNLDGTDFRDAKFKNVIFIFTDVSKAQNLNISNTNIKVFDEMPDIEISASLEEAVKNAMNNNFIKSSRVLDTKDKSINLLNVSILLENFKEEVLIKGLNIMENKIDRDFCTLSYLIRFLENYIAEGLI</sequence>
<keyword evidence="2" id="KW-1185">Reference proteome</keyword>
<dbReference type="RefSeq" id="WP_090039869.1">
    <property type="nucleotide sequence ID" value="NZ_FOKI01000007.1"/>
</dbReference>
<accession>A0A1I0XBD2</accession>
<dbReference type="PANTHER" id="PTHR14136">
    <property type="entry name" value="BTB_POZ DOMAIN-CONTAINING PROTEIN KCTD9"/>
    <property type="match status" value="1"/>
</dbReference>
<dbReference type="SUPFAM" id="SSF141571">
    <property type="entry name" value="Pentapeptide repeat-like"/>
    <property type="match status" value="1"/>
</dbReference>
<dbReference type="InterPro" id="IPR001646">
    <property type="entry name" value="5peptide_repeat"/>
</dbReference>
<evidence type="ECO:0000313" key="1">
    <source>
        <dbReference type="EMBL" id="SFA97223.1"/>
    </source>
</evidence>
<dbReference type="STRING" id="84698.SAMN04488528_1007147"/>
<dbReference type="InterPro" id="IPR051082">
    <property type="entry name" value="Pentapeptide-BTB/POZ_domain"/>
</dbReference>
<dbReference type="PANTHER" id="PTHR14136:SF17">
    <property type="entry name" value="BTB_POZ DOMAIN-CONTAINING PROTEIN KCTD9"/>
    <property type="match status" value="1"/>
</dbReference>
<dbReference type="Proteomes" id="UP000198619">
    <property type="component" value="Unassembled WGS sequence"/>
</dbReference>
<organism evidence="1 2">
    <name type="scientific">Clostridium frigidicarnis</name>
    <dbReference type="NCBI Taxonomy" id="84698"/>
    <lineage>
        <taxon>Bacteria</taxon>
        <taxon>Bacillati</taxon>
        <taxon>Bacillota</taxon>
        <taxon>Clostridia</taxon>
        <taxon>Eubacteriales</taxon>
        <taxon>Clostridiaceae</taxon>
        <taxon>Clostridium</taxon>
    </lineage>
</organism>
<dbReference type="AlphaFoldDB" id="A0A1I0XBD2"/>
<reference evidence="1 2" key="1">
    <citation type="submission" date="2016-10" db="EMBL/GenBank/DDBJ databases">
        <authorList>
            <person name="de Groot N.N."/>
        </authorList>
    </citation>
    <scope>NUCLEOTIDE SEQUENCE [LARGE SCALE GENOMIC DNA]</scope>
    <source>
        <strain evidence="1 2">DSM 12271</strain>
    </source>
</reference>
<dbReference type="EMBL" id="FOKI01000007">
    <property type="protein sequence ID" value="SFA97223.1"/>
    <property type="molecule type" value="Genomic_DNA"/>
</dbReference>
<evidence type="ECO:0000313" key="2">
    <source>
        <dbReference type="Proteomes" id="UP000198619"/>
    </source>
</evidence>
<name>A0A1I0XBD2_9CLOT</name>
<gene>
    <name evidence="1" type="ORF">SAMN04488528_1007147</name>
</gene>
<proteinExistence type="predicted"/>